<dbReference type="SUPFAM" id="SSF56219">
    <property type="entry name" value="DNase I-like"/>
    <property type="match status" value="1"/>
</dbReference>
<dbReference type="Pfam" id="PF03372">
    <property type="entry name" value="Exo_endo_phos"/>
    <property type="match status" value="1"/>
</dbReference>
<sequence>MTNTPTPDQEPRPEDTKVQDTIRQLRTLRLFCWNLWYGGEEIDDGREKQAEVLCGQPADIVFVQECFGDAAVELGRVSGMTVAQQDFDTAVLSAAPTRLLATSTTPYGTAALVQTRIGEVIAWSVHLGPWDYGPYRADELPEQSASVFAQYGERERDRQAAAILTETQRLRAELGELPVIVAGDFNVPSPADWDGDHRPQAAWPATQRFIDAGYTDAFRAVHPDPDAAPGRTWSQIEPLEKEPRDRIDFVYLLGLDVDAADHFGDAADDDDAAQDAGFTPYGGPCQHIPDQRANAFPSDHLAVRATVRRPDS</sequence>
<keyword evidence="3" id="KW-0378">Hydrolase</keyword>
<comment type="caution">
    <text evidence="3">The sequence shown here is derived from an EMBL/GenBank/DDBJ whole genome shotgun (WGS) entry which is preliminary data.</text>
</comment>
<dbReference type="PANTHER" id="PTHR41349:SF1">
    <property type="entry name" value="PROTEIN CBG08683"/>
    <property type="match status" value="1"/>
</dbReference>
<evidence type="ECO:0000259" key="2">
    <source>
        <dbReference type="Pfam" id="PF03372"/>
    </source>
</evidence>
<feature type="region of interest" description="Disordered" evidence="1">
    <location>
        <begin position="266"/>
        <end position="286"/>
    </location>
</feature>
<dbReference type="RefSeq" id="WP_210049565.1">
    <property type="nucleotide sequence ID" value="NZ_JAGINX010000001.1"/>
</dbReference>
<keyword evidence="3" id="KW-0255">Endonuclease</keyword>
<reference evidence="3 4" key="1">
    <citation type="submission" date="2021-03" db="EMBL/GenBank/DDBJ databases">
        <title>Sequencing the genomes of 1000 actinobacteria strains.</title>
        <authorList>
            <person name="Klenk H.-P."/>
        </authorList>
    </citation>
    <scope>NUCLEOTIDE SEQUENCE [LARGE SCALE GENOMIC DNA]</scope>
    <source>
        <strain evidence="3 4">DSM 12544</strain>
    </source>
</reference>
<proteinExistence type="predicted"/>
<evidence type="ECO:0000313" key="3">
    <source>
        <dbReference type="EMBL" id="MBP2319022.1"/>
    </source>
</evidence>
<keyword evidence="4" id="KW-1185">Reference proteome</keyword>
<dbReference type="PANTHER" id="PTHR41349">
    <property type="match status" value="1"/>
</dbReference>
<dbReference type="Proteomes" id="UP001519331">
    <property type="component" value="Unassembled WGS sequence"/>
</dbReference>
<dbReference type="GO" id="GO:0004519">
    <property type="term" value="F:endonuclease activity"/>
    <property type="evidence" value="ECO:0007669"/>
    <property type="project" value="UniProtKB-KW"/>
</dbReference>
<protein>
    <submittedName>
        <fullName evidence="3">Endonuclease/exonuclease/phosphatase family metal-dependent hydrolase</fullName>
    </submittedName>
</protein>
<organism evidence="3 4">
    <name type="scientific">Nesterenkonia lacusekhoensis</name>
    <dbReference type="NCBI Taxonomy" id="150832"/>
    <lineage>
        <taxon>Bacteria</taxon>
        <taxon>Bacillati</taxon>
        <taxon>Actinomycetota</taxon>
        <taxon>Actinomycetes</taxon>
        <taxon>Micrococcales</taxon>
        <taxon>Micrococcaceae</taxon>
        <taxon>Nesterenkonia</taxon>
    </lineage>
</organism>
<accession>A0ABS4T3K9</accession>
<dbReference type="InterPro" id="IPR005135">
    <property type="entry name" value="Endo/exonuclease/phosphatase"/>
</dbReference>
<name>A0ABS4T3K9_9MICC</name>
<evidence type="ECO:0000313" key="4">
    <source>
        <dbReference type="Proteomes" id="UP001519331"/>
    </source>
</evidence>
<gene>
    <name evidence="3" type="ORF">JOF45_002041</name>
</gene>
<dbReference type="EMBL" id="JAGINX010000001">
    <property type="protein sequence ID" value="MBP2319022.1"/>
    <property type="molecule type" value="Genomic_DNA"/>
</dbReference>
<dbReference type="GO" id="GO:0016787">
    <property type="term" value="F:hydrolase activity"/>
    <property type="evidence" value="ECO:0007669"/>
    <property type="project" value="UniProtKB-KW"/>
</dbReference>
<dbReference type="Gene3D" id="3.60.10.10">
    <property type="entry name" value="Endonuclease/exonuclease/phosphatase"/>
    <property type="match status" value="1"/>
</dbReference>
<dbReference type="InterPro" id="IPR036691">
    <property type="entry name" value="Endo/exonu/phosph_ase_sf"/>
</dbReference>
<feature type="domain" description="Endonuclease/exonuclease/phosphatase" evidence="2">
    <location>
        <begin position="56"/>
        <end position="272"/>
    </location>
</feature>
<evidence type="ECO:0000256" key="1">
    <source>
        <dbReference type="SAM" id="MobiDB-lite"/>
    </source>
</evidence>
<keyword evidence="3" id="KW-0540">Nuclease</keyword>